<proteinExistence type="predicted"/>
<dbReference type="RefSeq" id="WP_335425403.1">
    <property type="nucleotide sequence ID" value="NZ_JBALHR010000022.1"/>
</dbReference>
<dbReference type="EMBL" id="JBALHR010000022">
    <property type="protein sequence ID" value="MEH7830360.1"/>
    <property type="molecule type" value="Genomic_DNA"/>
</dbReference>
<gene>
    <name evidence="1" type="ORF">V6590_19590</name>
</gene>
<comment type="caution">
    <text evidence="1">The sequence shown here is derived from an EMBL/GenBank/DDBJ whole genome shotgun (WGS) entry which is preliminary data.</text>
</comment>
<keyword evidence="2" id="KW-1185">Reference proteome</keyword>
<evidence type="ECO:0000313" key="2">
    <source>
        <dbReference type="Proteomes" id="UP001431963"/>
    </source>
</evidence>
<sequence length="137" mass="14950">MTPRPHLDAWIDELERDLGLALRLQVIANAGGQRRTIPGPDHADQSVLAAEIGVETVRWLADRFAGLTIDIPSPRAGEAQDKANRLRAAILEAGLTDPSRSANDLAREFGVTSMWVRKLRAAMRREAGANSAQLSLF</sequence>
<dbReference type="Proteomes" id="UP001431963">
    <property type="component" value="Unassembled WGS sequence"/>
</dbReference>
<name>A0ABU8C081_9RHOB</name>
<evidence type="ECO:0000313" key="1">
    <source>
        <dbReference type="EMBL" id="MEH7830360.1"/>
    </source>
</evidence>
<evidence type="ECO:0008006" key="3">
    <source>
        <dbReference type="Google" id="ProtNLM"/>
    </source>
</evidence>
<organism evidence="1 2">
    <name type="scientific">Gemmobacter denitrificans</name>
    <dbReference type="NCBI Taxonomy" id="3123040"/>
    <lineage>
        <taxon>Bacteria</taxon>
        <taxon>Pseudomonadati</taxon>
        <taxon>Pseudomonadota</taxon>
        <taxon>Alphaproteobacteria</taxon>
        <taxon>Rhodobacterales</taxon>
        <taxon>Paracoccaceae</taxon>
        <taxon>Gemmobacter</taxon>
    </lineage>
</organism>
<reference evidence="1" key="1">
    <citation type="submission" date="2024-02" db="EMBL/GenBank/DDBJ databases">
        <title>Genome sequences of strain Gemmobacter sp. JM10B15.</title>
        <authorList>
            <person name="Zhang M."/>
        </authorList>
    </citation>
    <scope>NUCLEOTIDE SEQUENCE</scope>
    <source>
        <strain evidence="1">JM10B15</strain>
    </source>
</reference>
<accession>A0ABU8C081</accession>
<protein>
    <recommendedName>
        <fullName evidence="3">Mor transcription activator family protein</fullName>
    </recommendedName>
</protein>